<protein>
    <recommendedName>
        <fullName evidence="4">BTB domain-containing protein</fullName>
    </recommendedName>
</protein>
<evidence type="ECO:0000256" key="1">
    <source>
        <dbReference type="ARBA" id="ARBA00022441"/>
    </source>
</evidence>
<dbReference type="FunFam" id="1.25.40.420:FF:000001">
    <property type="entry name" value="Kelch-like family member 12"/>
    <property type="match status" value="1"/>
</dbReference>
<accession>A0A8K0KVI3</accession>
<name>A0A8K0KVI3_LADFU</name>
<dbReference type="GO" id="GO:0003779">
    <property type="term" value="F:actin binding"/>
    <property type="evidence" value="ECO:0007669"/>
    <property type="project" value="UniProtKB-KW"/>
</dbReference>
<dbReference type="SMART" id="SM00225">
    <property type="entry name" value="BTB"/>
    <property type="match status" value="1"/>
</dbReference>
<dbReference type="InterPro" id="IPR011333">
    <property type="entry name" value="SKP1/BTB/POZ_sf"/>
</dbReference>
<organism evidence="5 6">
    <name type="scientific">Ladona fulva</name>
    <name type="common">Scarce chaser dragonfly</name>
    <name type="synonym">Libellula fulva</name>
    <dbReference type="NCBI Taxonomy" id="123851"/>
    <lineage>
        <taxon>Eukaryota</taxon>
        <taxon>Metazoa</taxon>
        <taxon>Ecdysozoa</taxon>
        <taxon>Arthropoda</taxon>
        <taxon>Hexapoda</taxon>
        <taxon>Insecta</taxon>
        <taxon>Pterygota</taxon>
        <taxon>Palaeoptera</taxon>
        <taxon>Odonata</taxon>
        <taxon>Epiprocta</taxon>
        <taxon>Anisoptera</taxon>
        <taxon>Libelluloidea</taxon>
        <taxon>Libellulidae</taxon>
        <taxon>Ladona</taxon>
    </lineage>
</organism>
<keyword evidence="1" id="KW-0880">Kelch repeat</keyword>
<feature type="compositionally biased region" description="Acidic residues" evidence="3">
    <location>
        <begin position="635"/>
        <end position="648"/>
    </location>
</feature>
<reference evidence="5" key="2">
    <citation type="submission" date="2017-10" db="EMBL/GenBank/DDBJ databases">
        <title>Ladona fulva Genome sequencing and assembly.</title>
        <authorList>
            <person name="Murali S."/>
            <person name="Richards S."/>
            <person name="Bandaranaike D."/>
            <person name="Bellair M."/>
            <person name="Blankenburg K."/>
            <person name="Chao H."/>
            <person name="Dinh H."/>
            <person name="Doddapaneni H."/>
            <person name="Dugan-Rocha S."/>
            <person name="Elkadiri S."/>
            <person name="Gnanaolivu R."/>
            <person name="Hernandez B."/>
            <person name="Skinner E."/>
            <person name="Javaid M."/>
            <person name="Lee S."/>
            <person name="Li M."/>
            <person name="Ming W."/>
            <person name="Munidasa M."/>
            <person name="Muniz J."/>
            <person name="Nguyen L."/>
            <person name="Hughes D."/>
            <person name="Osuji N."/>
            <person name="Pu L.-L."/>
            <person name="Puazo M."/>
            <person name="Qu C."/>
            <person name="Quiroz J."/>
            <person name="Raj R."/>
            <person name="Weissenberger G."/>
            <person name="Xin Y."/>
            <person name="Zou X."/>
            <person name="Han Y."/>
            <person name="Worley K."/>
            <person name="Muzny D."/>
            <person name="Gibbs R."/>
        </authorList>
    </citation>
    <scope>NUCLEOTIDE SEQUENCE</scope>
    <source>
        <strain evidence="5">Sampled in the wild</strain>
    </source>
</reference>
<dbReference type="SUPFAM" id="SSF54695">
    <property type="entry name" value="POZ domain"/>
    <property type="match status" value="1"/>
</dbReference>
<keyword evidence="2" id="KW-0677">Repeat</keyword>
<gene>
    <name evidence="5" type="ORF">J437_LFUL000771</name>
</gene>
<feature type="region of interest" description="Disordered" evidence="3">
    <location>
        <begin position="608"/>
        <end position="678"/>
    </location>
</feature>
<feature type="region of interest" description="Disordered" evidence="3">
    <location>
        <begin position="72"/>
        <end position="110"/>
    </location>
</feature>
<dbReference type="OrthoDB" id="1022638at2759"/>
<evidence type="ECO:0000256" key="3">
    <source>
        <dbReference type="SAM" id="MobiDB-lite"/>
    </source>
</evidence>
<dbReference type="SMART" id="SM00875">
    <property type="entry name" value="BACK"/>
    <property type="match status" value="1"/>
</dbReference>
<dbReference type="EMBL" id="KZ309469">
    <property type="protein sequence ID" value="KAG8238933.1"/>
    <property type="molecule type" value="Genomic_DNA"/>
</dbReference>
<dbReference type="Pfam" id="PF00651">
    <property type="entry name" value="BTB"/>
    <property type="match status" value="1"/>
</dbReference>
<dbReference type="SUPFAM" id="SSF50965">
    <property type="entry name" value="Galactose oxidase, central domain"/>
    <property type="match status" value="1"/>
</dbReference>
<dbReference type="InterPro" id="IPR011705">
    <property type="entry name" value="BACK"/>
</dbReference>
<feature type="domain" description="BTB" evidence="4">
    <location>
        <begin position="242"/>
        <end position="310"/>
    </location>
</feature>
<dbReference type="InterPro" id="IPR000210">
    <property type="entry name" value="BTB/POZ_dom"/>
</dbReference>
<feature type="compositionally biased region" description="Basic and acidic residues" evidence="3">
    <location>
        <begin position="649"/>
        <end position="672"/>
    </location>
</feature>
<evidence type="ECO:0000259" key="4">
    <source>
        <dbReference type="PROSITE" id="PS50097"/>
    </source>
</evidence>
<dbReference type="AlphaFoldDB" id="A0A8K0KVI3"/>
<evidence type="ECO:0000313" key="6">
    <source>
        <dbReference type="Proteomes" id="UP000792457"/>
    </source>
</evidence>
<dbReference type="Gene3D" id="1.25.40.420">
    <property type="match status" value="1"/>
</dbReference>
<dbReference type="PROSITE" id="PS50097">
    <property type="entry name" value="BTB"/>
    <property type="match status" value="1"/>
</dbReference>
<dbReference type="Gene3D" id="3.30.710.10">
    <property type="entry name" value="Potassium Channel Kv1.1, Chain A"/>
    <property type="match status" value="1"/>
</dbReference>
<dbReference type="SMART" id="SM00612">
    <property type="entry name" value="Kelch"/>
    <property type="match status" value="1"/>
</dbReference>
<feature type="compositionally biased region" description="Polar residues" evidence="3">
    <location>
        <begin position="1"/>
        <end position="15"/>
    </location>
</feature>
<evidence type="ECO:0000313" key="5">
    <source>
        <dbReference type="EMBL" id="KAG8238933.1"/>
    </source>
</evidence>
<dbReference type="PANTHER" id="PTHR45632">
    <property type="entry name" value="LD33804P"/>
    <property type="match status" value="1"/>
</dbReference>
<dbReference type="Gene3D" id="2.120.10.80">
    <property type="entry name" value="Kelch-type beta propeller"/>
    <property type="match status" value="1"/>
</dbReference>
<feature type="region of interest" description="Disordered" evidence="3">
    <location>
        <begin position="1"/>
        <end position="60"/>
    </location>
</feature>
<dbReference type="Proteomes" id="UP000792457">
    <property type="component" value="Unassembled WGS sequence"/>
</dbReference>
<dbReference type="Pfam" id="PF01344">
    <property type="entry name" value="Kelch_1"/>
    <property type="match status" value="2"/>
</dbReference>
<feature type="compositionally biased region" description="Basic and acidic residues" evidence="3">
    <location>
        <begin position="18"/>
        <end position="34"/>
    </location>
</feature>
<comment type="caution">
    <text evidence="5">The sequence shown here is derived from an EMBL/GenBank/DDBJ whole genome shotgun (WGS) entry which is preliminary data.</text>
</comment>
<feature type="non-terminal residue" evidence="5">
    <location>
        <position position="1"/>
    </location>
</feature>
<dbReference type="Pfam" id="PF07707">
    <property type="entry name" value="BACK"/>
    <property type="match status" value="1"/>
</dbReference>
<reference evidence="5" key="1">
    <citation type="submission" date="2013-04" db="EMBL/GenBank/DDBJ databases">
        <authorList>
            <person name="Qu J."/>
            <person name="Murali S.C."/>
            <person name="Bandaranaike D."/>
            <person name="Bellair M."/>
            <person name="Blankenburg K."/>
            <person name="Chao H."/>
            <person name="Dinh H."/>
            <person name="Doddapaneni H."/>
            <person name="Downs B."/>
            <person name="Dugan-Rocha S."/>
            <person name="Elkadiri S."/>
            <person name="Gnanaolivu R.D."/>
            <person name="Hernandez B."/>
            <person name="Javaid M."/>
            <person name="Jayaseelan J.C."/>
            <person name="Lee S."/>
            <person name="Li M."/>
            <person name="Ming W."/>
            <person name="Munidasa M."/>
            <person name="Muniz J."/>
            <person name="Nguyen L."/>
            <person name="Ongeri F."/>
            <person name="Osuji N."/>
            <person name="Pu L.-L."/>
            <person name="Puazo M."/>
            <person name="Qu C."/>
            <person name="Quiroz J."/>
            <person name="Raj R."/>
            <person name="Weissenberger G."/>
            <person name="Xin Y."/>
            <person name="Zou X."/>
            <person name="Han Y."/>
            <person name="Richards S."/>
            <person name="Worley K."/>
            <person name="Muzny D."/>
            <person name="Gibbs R."/>
        </authorList>
    </citation>
    <scope>NUCLEOTIDE SEQUENCE</scope>
    <source>
        <strain evidence="5">Sampled in the wild</strain>
    </source>
</reference>
<sequence length="752" mass="83119">MGDIGANSQEDNNMEVSCHSEHADEGEAFERQNVEEPVPDNDERNARIGGTEKITYRTSENEDSAVRNILTNDDVPKAGDINDGASCSRVTQSPNIELPGSPQEGNGSPSAIEIPMTNFGPNLANTRNLMGIVGDIKSIFYPTEKLTCSAAALLCFAMIDMVNKGLIKTSEEERFQFMVGAEEDTKWIRQEDKILGMTGKKDKAVESKCKPKRSKAMMTIRRQHSDKLMQCMDRMRKENFLCDVELEAAGGVIFKAHRSVLAAACSYFRAMFSSGLIEGKESRVKMAHLSPQTMSTILDFIYTGDLQVSLEEVQELMVVADMLQLEDIINGCSQLMQDEIDPTNALGIYRFAEAHNCTAMSKTAESYVKQNFVEVAKGEEFLSLPLPILTHFLSSEGLEVDSEMQVFESAVRWLFHDPPLRRQHVFEVLSHVRLGLLHPELMSLRASSTISGKDPPLGVALASIRMEVEDRVRGQHTSRYEDKPRRGAKKHIVVLGGCRREPVPSPYRASARSSLSSSSHPGEVLCAAVEVFDVFHKEWLWQGDSNSADVNGRGPPPLLNPRILPGVSTIGGIIYVVGGELESQILANVEALDARACILGKGKKTVENELEARSSEPPVKAESGSRDSPEGSRELDEEEVKEEVEEECVEKVGEEDGVAAREEKLRSDEGLRSRRKRGRHPDPIRWVRVSSMIMPRCEFGLCACGGRLYAIGGWVGSDVDSSIESYDPVLDEWRMEGNLPKPCSGMGAISYE</sequence>
<dbReference type="PANTHER" id="PTHR45632:SF5">
    <property type="entry name" value="KELCH-LIKE PROTEIN 22"/>
    <property type="match status" value="1"/>
</dbReference>
<proteinExistence type="predicted"/>
<dbReference type="InterPro" id="IPR011043">
    <property type="entry name" value="Gal_Oxase/kelch_b-propeller"/>
</dbReference>
<dbReference type="InterPro" id="IPR015915">
    <property type="entry name" value="Kelch-typ_b-propeller"/>
</dbReference>
<feature type="compositionally biased region" description="Basic and acidic residues" evidence="3">
    <location>
        <begin position="623"/>
        <end position="634"/>
    </location>
</feature>
<keyword evidence="6" id="KW-1185">Reference proteome</keyword>
<dbReference type="InterPro" id="IPR006652">
    <property type="entry name" value="Kelch_1"/>
</dbReference>
<evidence type="ECO:0000256" key="2">
    <source>
        <dbReference type="ARBA" id="ARBA00022737"/>
    </source>
</evidence>